<accession>A0A923RVD2</accession>
<evidence type="ECO:0000313" key="1">
    <source>
        <dbReference type="EMBL" id="MBC5724814.1"/>
    </source>
</evidence>
<name>A0A923RVD2_9FIRM</name>
<keyword evidence="2" id="KW-1185">Reference proteome</keyword>
<reference evidence="1" key="1">
    <citation type="submission" date="2020-08" db="EMBL/GenBank/DDBJ databases">
        <title>Genome public.</title>
        <authorList>
            <person name="Liu C."/>
            <person name="Sun Q."/>
        </authorList>
    </citation>
    <scope>NUCLEOTIDE SEQUENCE</scope>
    <source>
        <strain evidence="1">NSJ-28</strain>
    </source>
</reference>
<organism evidence="1 2">
    <name type="scientific">Agathobaculum faecis</name>
    <dbReference type="NCBI Taxonomy" id="2763013"/>
    <lineage>
        <taxon>Bacteria</taxon>
        <taxon>Bacillati</taxon>
        <taxon>Bacillota</taxon>
        <taxon>Clostridia</taxon>
        <taxon>Eubacteriales</taxon>
        <taxon>Butyricicoccaceae</taxon>
        <taxon>Agathobaculum</taxon>
    </lineage>
</organism>
<dbReference type="AlphaFoldDB" id="A0A923RVD2"/>
<dbReference type="RefSeq" id="WP_147573818.1">
    <property type="nucleotide sequence ID" value="NZ_JACOPL010000004.1"/>
</dbReference>
<dbReference type="Proteomes" id="UP000606499">
    <property type="component" value="Unassembled WGS sequence"/>
</dbReference>
<dbReference type="EMBL" id="JACOPL010000004">
    <property type="protein sequence ID" value="MBC5724814.1"/>
    <property type="molecule type" value="Genomic_DNA"/>
</dbReference>
<evidence type="ECO:0000313" key="2">
    <source>
        <dbReference type="Proteomes" id="UP000606499"/>
    </source>
</evidence>
<gene>
    <name evidence="1" type="ORF">H8S45_04980</name>
</gene>
<proteinExistence type="predicted"/>
<sequence>MKQYQLAEKLITGYIRYLRAEERGTGTFEKYLLDAARAQGRERLSLLLEAIYATGIRVSEAWYITVEAARESPSRGRYAPPCCLLNCAASCCNMPESKKNRLRQDFSHGKRQKPVAQADMGEFVFVLEYILSKSSFRRDHKQQRPRSANHALFTRFINSLLFGSLYCSCTSAHRH</sequence>
<protein>
    <submittedName>
        <fullName evidence="1">Uncharacterized protein</fullName>
    </submittedName>
</protein>
<comment type="caution">
    <text evidence="1">The sequence shown here is derived from an EMBL/GenBank/DDBJ whole genome shotgun (WGS) entry which is preliminary data.</text>
</comment>